<reference evidence="2" key="1">
    <citation type="submission" date="2020-02" db="EMBL/GenBank/DDBJ databases">
        <authorList>
            <person name="Meier V. D."/>
        </authorList>
    </citation>
    <scope>NUCLEOTIDE SEQUENCE</scope>
    <source>
        <strain evidence="2">AVDCRST_MAG53</strain>
    </source>
</reference>
<proteinExistence type="predicted"/>
<feature type="compositionally biased region" description="Gly residues" evidence="1">
    <location>
        <begin position="91"/>
        <end position="103"/>
    </location>
</feature>
<feature type="non-terminal residue" evidence="2">
    <location>
        <position position="110"/>
    </location>
</feature>
<feature type="non-terminal residue" evidence="2">
    <location>
        <position position="1"/>
    </location>
</feature>
<dbReference type="EMBL" id="CADCVR010000071">
    <property type="protein sequence ID" value="CAA9504169.1"/>
    <property type="molecule type" value="Genomic_DNA"/>
</dbReference>
<sequence length="110" mass="11858">APPRRPGPGRPRRPPGTSAPDHRGGRAPPGRVWTTARTDDQHLPLGRRCPAGPGVAGPVEDRRRSRRRARRVPDRRARLRTARGARHRRGGGPGRVPGLGPGGDAAHRLV</sequence>
<gene>
    <name evidence="2" type="ORF">AVDCRST_MAG53-2328</name>
</gene>
<name>A0A6J4SSN4_9ACTN</name>
<dbReference type="AlphaFoldDB" id="A0A6J4SSN4"/>
<accession>A0A6J4SSN4</accession>
<evidence type="ECO:0000256" key="1">
    <source>
        <dbReference type="SAM" id="MobiDB-lite"/>
    </source>
</evidence>
<feature type="compositionally biased region" description="Basic residues" evidence="1">
    <location>
        <begin position="77"/>
        <end position="90"/>
    </location>
</feature>
<protein>
    <submittedName>
        <fullName evidence="2">Uncharacterized protein</fullName>
    </submittedName>
</protein>
<evidence type="ECO:0000313" key="2">
    <source>
        <dbReference type="EMBL" id="CAA9504169.1"/>
    </source>
</evidence>
<feature type="region of interest" description="Disordered" evidence="1">
    <location>
        <begin position="1"/>
        <end position="110"/>
    </location>
</feature>
<organism evidence="2">
    <name type="scientific">uncultured Solirubrobacteraceae bacterium</name>
    <dbReference type="NCBI Taxonomy" id="1162706"/>
    <lineage>
        <taxon>Bacteria</taxon>
        <taxon>Bacillati</taxon>
        <taxon>Actinomycetota</taxon>
        <taxon>Thermoleophilia</taxon>
        <taxon>Solirubrobacterales</taxon>
        <taxon>Solirubrobacteraceae</taxon>
        <taxon>environmental samples</taxon>
    </lineage>
</organism>